<accession>A0ABW9M8E0</accession>
<organism evidence="2 3">
    <name type="scientific">Mycolicibacterium septicum</name>
    <dbReference type="NCBI Taxonomy" id="98668"/>
    <lineage>
        <taxon>Bacteria</taxon>
        <taxon>Bacillati</taxon>
        <taxon>Actinomycetota</taxon>
        <taxon>Actinomycetes</taxon>
        <taxon>Mycobacteriales</taxon>
        <taxon>Mycobacteriaceae</taxon>
        <taxon>Mycolicibacterium</taxon>
    </lineage>
</organism>
<dbReference type="RefSeq" id="WP_409553066.1">
    <property type="nucleotide sequence ID" value="NZ_JBKBDE010000017.1"/>
</dbReference>
<evidence type="ECO:0008006" key="4">
    <source>
        <dbReference type="Google" id="ProtNLM"/>
    </source>
</evidence>
<keyword evidence="3" id="KW-1185">Reference proteome</keyword>
<feature type="region of interest" description="Disordered" evidence="1">
    <location>
        <begin position="146"/>
        <end position="168"/>
    </location>
</feature>
<dbReference type="EMBL" id="JBKBDE010000017">
    <property type="protein sequence ID" value="MFN6555101.1"/>
    <property type="molecule type" value="Genomic_DNA"/>
</dbReference>
<dbReference type="Proteomes" id="UP001635817">
    <property type="component" value="Unassembled WGS sequence"/>
</dbReference>
<dbReference type="SUPFAM" id="SSF82171">
    <property type="entry name" value="DPP6 N-terminal domain-like"/>
    <property type="match status" value="1"/>
</dbReference>
<feature type="compositionally biased region" description="Basic and acidic residues" evidence="1">
    <location>
        <begin position="146"/>
        <end position="160"/>
    </location>
</feature>
<sequence>MRSGISTRRAASWRPARTGRLVGAIVALALATSACQTRDRPSSPPAPTASPETHGPLIAYTVPRATPWFDSGEVGFVLTQGPNPVTTWTEQVGASRFAGLSAPGFTTDGKYAFAQYSDEQAGRYPYDGGDIHARLVWIDVASRQTHEADIPAESRTDSQRPGRPGAPYALQGSTVVWQAPSSADAPDGQVTLMQLDISRPNATPSVWHTVQLPPRTPEQRAVPAEAQDFTGNVIGAGHGRVAIVKKYGSDRFAQADRLFVVDPDGAVRDVAHQPTRQWISADFSPDGTRFAYETGSNAENGACDRHQVTVFDSATGQQAAGFPQGPFDATPRPYFYGNQNGAVWWTPDGKLRATAGAGQCPTNRSEPTPDGGVWELNGTRWAQVAPDGTYRDYPLPNGDAVVIADVPRPPDAQQPNQPPTVTSLFIRQGDQRVHIADVDATAVAVGPTKP</sequence>
<gene>
    <name evidence="2" type="ORF">ACK4CP_32235</name>
</gene>
<feature type="region of interest" description="Disordered" evidence="1">
    <location>
        <begin position="36"/>
        <end position="55"/>
    </location>
</feature>
<dbReference type="PROSITE" id="PS51257">
    <property type="entry name" value="PROKAR_LIPOPROTEIN"/>
    <property type="match status" value="1"/>
</dbReference>
<protein>
    <recommendedName>
        <fullName evidence="4">Lipoprotein LpqB beta-propeller domain-containing protein</fullName>
    </recommendedName>
</protein>
<proteinExistence type="predicted"/>
<evidence type="ECO:0000256" key="1">
    <source>
        <dbReference type="SAM" id="MobiDB-lite"/>
    </source>
</evidence>
<dbReference type="InterPro" id="IPR011042">
    <property type="entry name" value="6-blade_b-propeller_TolB-like"/>
</dbReference>
<evidence type="ECO:0000313" key="3">
    <source>
        <dbReference type="Proteomes" id="UP001635817"/>
    </source>
</evidence>
<name>A0ABW9M8E0_9MYCO</name>
<comment type="caution">
    <text evidence="2">The sequence shown here is derived from an EMBL/GenBank/DDBJ whole genome shotgun (WGS) entry which is preliminary data.</text>
</comment>
<evidence type="ECO:0000313" key="2">
    <source>
        <dbReference type="EMBL" id="MFN6555101.1"/>
    </source>
</evidence>
<reference evidence="2 3" key="1">
    <citation type="submission" date="2024-12" db="EMBL/GenBank/DDBJ databases">
        <title>The coexistence of Mycolicibacterium septicum and Mycolicibacterium nivoides in clinical samples.</title>
        <authorList>
            <person name="Wang C."/>
            <person name="Feng Y."/>
            <person name="Zong Z."/>
        </authorList>
    </citation>
    <scope>NUCLEOTIDE SEQUENCE [LARGE SCALE GENOMIC DNA]</scope>
    <source>
        <strain evidence="2 3">120310</strain>
    </source>
</reference>
<dbReference type="Gene3D" id="2.120.10.30">
    <property type="entry name" value="TolB, C-terminal domain"/>
    <property type="match status" value="1"/>
</dbReference>